<feature type="compositionally biased region" description="Polar residues" evidence="1">
    <location>
        <begin position="11"/>
        <end position="23"/>
    </location>
</feature>
<dbReference type="EMBL" id="JAAIUW010000012">
    <property type="protein sequence ID" value="KAF7808158.1"/>
    <property type="molecule type" value="Genomic_DNA"/>
</dbReference>
<dbReference type="AlphaFoldDB" id="A0A834W4E5"/>
<proteinExistence type="predicted"/>
<gene>
    <name evidence="2" type="ORF">G2W53_040319</name>
</gene>
<organism evidence="2 3">
    <name type="scientific">Senna tora</name>
    <dbReference type="NCBI Taxonomy" id="362788"/>
    <lineage>
        <taxon>Eukaryota</taxon>
        <taxon>Viridiplantae</taxon>
        <taxon>Streptophyta</taxon>
        <taxon>Embryophyta</taxon>
        <taxon>Tracheophyta</taxon>
        <taxon>Spermatophyta</taxon>
        <taxon>Magnoliopsida</taxon>
        <taxon>eudicotyledons</taxon>
        <taxon>Gunneridae</taxon>
        <taxon>Pentapetalae</taxon>
        <taxon>rosids</taxon>
        <taxon>fabids</taxon>
        <taxon>Fabales</taxon>
        <taxon>Fabaceae</taxon>
        <taxon>Caesalpinioideae</taxon>
        <taxon>Cassia clade</taxon>
        <taxon>Senna</taxon>
    </lineage>
</organism>
<reference evidence="2" key="1">
    <citation type="submission" date="2020-09" db="EMBL/GenBank/DDBJ databases">
        <title>Genome-Enabled Discovery of Anthraquinone Biosynthesis in Senna tora.</title>
        <authorList>
            <person name="Kang S.-H."/>
            <person name="Pandey R.P."/>
            <person name="Lee C.-M."/>
            <person name="Sim J.-S."/>
            <person name="Jeong J.-T."/>
            <person name="Choi B.-S."/>
            <person name="Jung M."/>
            <person name="Ginzburg D."/>
            <person name="Zhao K."/>
            <person name="Won S.Y."/>
            <person name="Oh T.-J."/>
            <person name="Yu Y."/>
            <person name="Kim N.-H."/>
            <person name="Lee O.R."/>
            <person name="Lee T.-H."/>
            <person name="Bashyal P."/>
            <person name="Kim T.-S."/>
            <person name="Lee W.-H."/>
            <person name="Kawkins C."/>
            <person name="Kim C.-K."/>
            <person name="Kim J.S."/>
            <person name="Ahn B.O."/>
            <person name="Rhee S.Y."/>
            <person name="Sohng J.K."/>
        </authorList>
    </citation>
    <scope>NUCLEOTIDE SEQUENCE</scope>
    <source>
        <tissue evidence="2">Leaf</tissue>
    </source>
</reference>
<evidence type="ECO:0000313" key="3">
    <source>
        <dbReference type="Proteomes" id="UP000634136"/>
    </source>
</evidence>
<evidence type="ECO:0000256" key="1">
    <source>
        <dbReference type="SAM" id="MobiDB-lite"/>
    </source>
</evidence>
<dbReference type="Proteomes" id="UP000634136">
    <property type="component" value="Unassembled WGS sequence"/>
</dbReference>
<keyword evidence="3" id="KW-1185">Reference proteome</keyword>
<name>A0A834W4E5_9FABA</name>
<accession>A0A834W4E5</accession>
<comment type="caution">
    <text evidence="2">The sequence shown here is derived from an EMBL/GenBank/DDBJ whole genome shotgun (WGS) entry which is preliminary data.</text>
</comment>
<dbReference type="OrthoDB" id="1306334at2759"/>
<sequence>MRQTEAGIPRPSSTNSKDSNGNMNLPIALRKGVRTCTKHPIANFVCYDKLSNNYRAFITKVSNEKVPTTI</sequence>
<feature type="region of interest" description="Disordered" evidence="1">
    <location>
        <begin position="1"/>
        <end position="25"/>
    </location>
</feature>
<protein>
    <submittedName>
        <fullName evidence="2">Retrovirus-related Pol polyprotein from transposon TNT 1-94</fullName>
    </submittedName>
</protein>
<evidence type="ECO:0000313" key="2">
    <source>
        <dbReference type="EMBL" id="KAF7808158.1"/>
    </source>
</evidence>